<evidence type="ECO:0000313" key="1">
    <source>
        <dbReference type="EMBL" id="KAF1023453.1"/>
    </source>
</evidence>
<organism evidence="1 2">
    <name type="scientific">Acinetobacter bereziniae</name>
    <name type="common">Acinetobacter genomosp. 10</name>
    <dbReference type="NCBI Taxonomy" id="106648"/>
    <lineage>
        <taxon>Bacteria</taxon>
        <taxon>Pseudomonadati</taxon>
        <taxon>Pseudomonadota</taxon>
        <taxon>Gammaproteobacteria</taxon>
        <taxon>Moraxellales</taxon>
        <taxon>Moraxellaceae</taxon>
        <taxon>Acinetobacter</taxon>
    </lineage>
</organism>
<dbReference type="Proteomes" id="UP000490535">
    <property type="component" value="Unassembled WGS sequence"/>
</dbReference>
<evidence type="ECO:0000313" key="2">
    <source>
        <dbReference type="Proteomes" id="UP000490535"/>
    </source>
</evidence>
<gene>
    <name evidence="1" type="ORF">GAK29_02935</name>
</gene>
<evidence type="ECO:0008006" key="3">
    <source>
        <dbReference type="Google" id="ProtNLM"/>
    </source>
</evidence>
<dbReference type="EMBL" id="WNDP01000077">
    <property type="protein sequence ID" value="KAF1023453.1"/>
    <property type="molecule type" value="Genomic_DNA"/>
</dbReference>
<name>A0A833PDG2_ACIBZ</name>
<dbReference type="PROSITE" id="PS51257">
    <property type="entry name" value="PROKAR_LIPOPROTEIN"/>
    <property type="match status" value="1"/>
</dbReference>
<accession>A0A833PDG2</accession>
<sequence length="345" mass="39912">MNKSFNPLLIMTALASTLLLSGCDYFKKKKEDNNAALAEWSCTNQSNIDQIQKYLKDEYLRQVADNIANSGYDADQALLQKINNGLKFEVKNVRTLTDDSSKTNQLECESQLVVQFPKGLQQRAENAYAEYGQDCRSEECEGDGYRTLREYFEAGESKLLLSNDQLKGKFNYNVVKTDKDGLTLDVLNQDAIIQGVSFVSIKAVQYAAYIKENKDIRERQQENQIENAAQTELAQKAMDIRKKELDEEKAKQVDRLNQTWDSLTEEAKAQLKQDQAEWFEKRDVDCKVISQKSYSELPESEVETYQQQRQYWDDAMSQQNKEMQYTKCFNKRTAERIIYLNNAIN</sequence>
<dbReference type="AlphaFoldDB" id="A0A833PDG2"/>
<comment type="caution">
    <text evidence="1">The sequence shown here is derived from an EMBL/GenBank/DDBJ whole genome shotgun (WGS) entry which is preliminary data.</text>
</comment>
<reference evidence="2" key="1">
    <citation type="journal article" date="2020" name="MBio">
        <title>Horizontal gene transfer to a defensive symbiont with a reduced genome amongst a multipartite beetle microbiome.</title>
        <authorList>
            <person name="Waterworth S.C."/>
            <person name="Florez L.V."/>
            <person name="Rees E.R."/>
            <person name="Hertweck C."/>
            <person name="Kaltenpoth M."/>
            <person name="Kwan J.C."/>
        </authorList>
    </citation>
    <scope>NUCLEOTIDE SEQUENCE [LARGE SCALE GENOMIC DNA]</scope>
</reference>
<protein>
    <recommendedName>
        <fullName evidence="3">DUF1311 domain-containing protein</fullName>
    </recommendedName>
</protein>
<proteinExistence type="predicted"/>